<gene>
    <name evidence="2" type="ORF">GCM10011333_31240</name>
</gene>
<evidence type="ECO:0000313" key="2">
    <source>
        <dbReference type="EMBL" id="GGA26016.1"/>
    </source>
</evidence>
<dbReference type="Gene3D" id="1.10.1220.10">
    <property type="entry name" value="Met repressor-like"/>
    <property type="match status" value="1"/>
</dbReference>
<dbReference type="AlphaFoldDB" id="A0A8J2XK86"/>
<reference evidence="2" key="2">
    <citation type="submission" date="2020-09" db="EMBL/GenBank/DDBJ databases">
        <authorList>
            <person name="Sun Q."/>
            <person name="Zhou Y."/>
        </authorList>
    </citation>
    <scope>NUCLEOTIDE SEQUENCE</scope>
    <source>
        <strain evidence="2">CGMCC 1.12785</strain>
    </source>
</reference>
<dbReference type="InterPro" id="IPR010985">
    <property type="entry name" value="Ribbon_hlx_hlx"/>
</dbReference>
<feature type="domain" description="Ribbon-helix-helix protein CopG" evidence="1">
    <location>
        <begin position="19"/>
        <end position="45"/>
    </location>
</feature>
<dbReference type="SUPFAM" id="SSF47598">
    <property type="entry name" value="Ribbon-helix-helix"/>
    <property type="match status" value="1"/>
</dbReference>
<name>A0A8J2XK86_9MICO</name>
<keyword evidence="3" id="KW-1185">Reference proteome</keyword>
<dbReference type="Proteomes" id="UP000616114">
    <property type="component" value="Unassembled WGS sequence"/>
</dbReference>
<comment type="caution">
    <text evidence="2">The sequence shown here is derived from an EMBL/GenBank/DDBJ whole genome shotgun (WGS) entry which is preliminary data.</text>
</comment>
<dbReference type="Pfam" id="PF01402">
    <property type="entry name" value="RHH_1"/>
    <property type="match status" value="1"/>
</dbReference>
<evidence type="ECO:0000313" key="3">
    <source>
        <dbReference type="Proteomes" id="UP000616114"/>
    </source>
</evidence>
<dbReference type="GO" id="GO:0006355">
    <property type="term" value="P:regulation of DNA-templated transcription"/>
    <property type="evidence" value="ECO:0007669"/>
    <property type="project" value="InterPro"/>
</dbReference>
<evidence type="ECO:0000259" key="1">
    <source>
        <dbReference type="Pfam" id="PF01402"/>
    </source>
</evidence>
<dbReference type="CDD" id="cd21631">
    <property type="entry name" value="RHH_CopG_NikR-like"/>
    <property type="match status" value="1"/>
</dbReference>
<dbReference type="InterPro" id="IPR002145">
    <property type="entry name" value="CopG"/>
</dbReference>
<sequence length="83" mass="9255">MTAPGNGVIARYHCGMAMNVRLPEELDAQLDRLAREQGVSKHALLIEGVQDVLKKHNRKRMVQEALADVDDRYGDVVARLAET</sequence>
<accession>A0A8J2XK86</accession>
<reference evidence="2" key="1">
    <citation type="journal article" date="2014" name="Int. J. Syst. Evol. Microbiol.">
        <title>Complete genome sequence of Corynebacterium casei LMG S-19264T (=DSM 44701T), isolated from a smear-ripened cheese.</title>
        <authorList>
            <consortium name="US DOE Joint Genome Institute (JGI-PGF)"/>
            <person name="Walter F."/>
            <person name="Albersmeier A."/>
            <person name="Kalinowski J."/>
            <person name="Ruckert C."/>
        </authorList>
    </citation>
    <scope>NUCLEOTIDE SEQUENCE</scope>
    <source>
        <strain evidence="2">CGMCC 1.12785</strain>
    </source>
</reference>
<dbReference type="InterPro" id="IPR013321">
    <property type="entry name" value="Arc_rbn_hlx_hlx"/>
</dbReference>
<dbReference type="EMBL" id="BMFY01000017">
    <property type="protein sequence ID" value="GGA26016.1"/>
    <property type="molecule type" value="Genomic_DNA"/>
</dbReference>
<proteinExistence type="predicted"/>
<protein>
    <recommendedName>
        <fullName evidence="1">Ribbon-helix-helix protein CopG domain-containing protein</fullName>
    </recommendedName>
</protein>
<organism evidence="2 3">
    <name type="scientific">Sediminivirga luteola</name>
    <dbReference type="NCBI Taxonomy" id="1774748"/>
    <lineage>
        <taxon>Bacteria</taxon>
        <taxon>Bacillati</taxon>
        <taxon>Actinomycetota</taxon>
        <taxon>Actinomycetes</taxon>
        <taxon>Micrococcales</taxon>
        <taxon>Brevibacteriaceae</taxon>
        <taxon>Sediminivirga</taxon>
    </lineage>
</organism>